<evidence type="ECO:0000313" key="3">
    <source>
        <dbReference type="EMBL" id="KUK18123.1"/>
    </source>
</evidence>
<dbReference type="Pfam" id="PF13173">
    <property type="entry name" value="AAA_14"/>
    <property type="match status" value="1"/>
</dbReference>
<dbReference type="Proteomes" id="UP000053911">
    <property type="component" value="Unassembled WGS sequence"/>
</dbReference>
<dbReference type="Pfam" id="PF13635">
    <property type="entry name" value="DUF4143"/>
    <property type="match status" value="1"/>
</dbReference>
<dbReference type="SUPFAM" id="SSF52540">
    <property type="entry name" value="P-loop containing nucleoside triphosphate hydrolases"/>
    <property type="match status" value="1"/>
</dbReference>
<dbReference type="PANTHER" id="PTHR42990:SF1">
    <property type="entry name" value="AAA+ ATPASE DOMAIN-CONTAINING PROTEIN"/>
    <property type="match status" value="1"/>
</dbReference>
<proteinExistence type="predicted"/>
<feature type="domain" description="AAA" evidence="1">
    <location>
        <begin position="54"/>
        <end position="175"/>
    </location>
</feature>
<comment type="caution">
    <text evidence="3">The sequence shown here is derived from an EMBL/GenBank/DDBJ whole genome shotgun (WGS) entry which is preliminary data.</text>
</comment>
<dbReference type="Gene3D" id="3.40.50.300">
    <property type="entry name" value="P-loop containing nucleotide triphosphate hydrolases"/>
    <property type="match status" value="1"/>
</dbReference>
<dbReference type="RefSeq" id="WP_012766053.1">
    <property type="nucleotide sequence ID" value="NZ_LGFD01000008.1"/>
</dbReference>
<protein>
    <submittedName>
        <fullName evidence="3">Putative ATPase of the AAA superfamily</fullName>
    </submittedName>
</protein>
<evidence type="ECO:0000259" key="1">
    <source>
        <dbReference type="Pfam" id="PF13173"/>
    </source>
</evidence>
<dbReference type="PATRIC" id="fig|172049.5.peg.1401"/>
<dbReference type="OMA" id="PMTFREY"/>
<gene>
    <name evidence="3" type="ORF">XD54_0630</name>
</gene>
<evidence type="ECO:0000259" key="2">
    <source>
        <dbReference type="Pfam" id="PF13635"/>
    </source>
</evidence>
<accession>A0A101EMJ2</accession>
<feature type="domain" description="DUF4143" evidence="2">
    <location>
        <begin position="246"/>
        <end position="390"/>
    </location>
</feature>
<sequence>MVRVVIQLDDYLVKLAADLPRRFEYARGLRRRFIFEELQGKVNSFMGGGRCATVFLPGLRATGKTTLLGQLYFYTHSLSSEVIYLPVDELKLLGFTLIEAVERYLEIFRPERPVLLLDEVQYDEKWPLTLKVLNDRKQFLIIATGSSALNLKESPDLARRAEHIHVHPLTFREYLYLSEGVLGKGSLKPLLDFDVELIERSMAESAPYLWKAEEYLRTGSLPFSFDRKEPEVYEAVFTLIERMIYRDLPQVKGFDSQTLEKTLKLLFLLANPKGERFSYERLSKILGMAKGTVISTINALIKAGILVEIPSIGGMTKKVKKGPKLKFLAPTLRAALLYKSGELEKGLSALLEDAVAFYLSKIGKLEYEPEKGGADFVLTVDGRKYVVEVGLGKDRVTQVRRSMERVSADGGIVIGEKFYANDDILSIPWRRFLVLI</sequence>
<dbReference type="AlphaFoldDB" id="A0A101EMJ2"/>
<evidence type="ECO:0000313" key="4">
    <source>
        <dbReference type="Proteomes" id="UP000053911"/>
    </source>
</evidence>
<dbReference type="InterPro" id="IPR041682">
    <property type="entry name" value="AAA_14"/>
</dbReference>
<organism evidence="3 4">
    <name type="scientific">Thermococcus sibiricus</name>
    <dbReference type="NCBI Taxonomy" id="172049"/>
    <lineage>
        <taxon>Archaea</taxon>
        <taxon>Methanobacteriati</taxon>
        <taxon>Methanobacteriota</taxon>
        <taxon>Thermococci</taxon>
        <taxon>Thermococcales</taxon>
        <taxon>Thermococcaceae</taxon>
        <taxon>Thermococcus</taxon>
    </lineage>
</organism>
<dbReference type="GeneID" id="8094988"/>
<dbReference type="InterPro" id="IPR027417">
    <property type="entry name" value="P-loop_NTPase"/>
</dbReference>
<dbReference type="PANTHER" id="PTHR42990">
    <property type="entry name" value="ATPASE"/>
    <property type="match status" value="1"/>
</dbReference>
<name>A0A101EMJ2_9EURY</name>
<dbReference type="EMBL" id="LGFD01000008">
    <property type="protein sequence ID" value="KUK18123.1"/>
    <property type="molecule type" value="Genomic_DNA"/>
</dbReference>
<dbReference type="InterPro" id="IPR025420">
    <property type="entry name" value="DUF4143"/>
</dbReference>
<reference evidence="4" key="1">
    <citation type="journal article" date="2015" name="MBio">
        <title>Genome-Resolved Metagenomic Analysis Reveals Roles for Candidate Phyla and Other Microbial Community Members in Biogeochemical Transformations in Oil Reservoirs.</title>
        <authorList>
            <person name="Hu P."/>
            <person name="Tom L."/>
            <person name="Singh A."/>
            <person name="Thomas B.C."/>
            <person name="Baker B.J."/>
            <person name="Piceno Y.M."/>
            <person name="Andersen G.L."/>
            <person name="Banfield J.F."/>
        </authorList>
    </citation>
    <scope>NUCLEOTIDE SEQUENCE [LARGE SCALE GENOMIC DNA]</scope>
</reference>